<evidence type="ECO:0000256" key="18">
    <source>
        <dbReference type="HAMAP-Rule" id="MF_00097"/>
    </source>
</evidence>
<reference evidence="23" key="1">
    <citation type="journal article" date="2019" name="Int. J. Syst. Evol. Microbiol.">
        <title>The Global Catalogue of Microorganisms (GCM) 10K type strain sequencing project: providing services to taxonomists for standard genome sequencing and annotation.</title>
        <authorList>
            <consortium name="The Broad Institute Genomics Platform"/>
            <consortium name="The Broad Institute Genome Sequencing Center for Infectious Disease"/>
            <person name="Wu L."/>
            <person name="Ma J."/>
        </authorList>
    </citation>
    <scope>NUCLEOTIDE SEQUENCE [LARGE SCALE GENOMIC DNA]</scope>
    <source>
        <strain evidence="23">NBRC 106310</strain>
    </source>
</reference>
<feature type="domain" description="Pyridoxamine kinase/Phosphomethylpyrimidine kinase" evidence="21">
    <location>
        <begin position="227"/>
        <end position="472"/>
    </location>
</feature>
<dbReference type="CDD" id="cd00564">
    <property type="entry name" value="TMP_TenI"/>
    <property type="match status" value="1"/>
</dbReference>
<dbReference type="Gene3D" id="1.20.910.10">
    <property type="entry name" value="Heme oxygenase-like"/>
    <property type="match status" value="1"/>
</dbReference>
<keyword evidence="11" id="KW-0067">ATP-binding</keyword>
<evidence type="ECO:0000256" key="9">
    <source>
        <dbReference type="ARBA" id="ARBA00022741"/>
    </source>
</evidence>
<comment type="pathway">
    <text evidence="5">Cofactor biosynthesis; thiamine diphosphate biosynthesis; 4-amino-2-methyl-5-diphosphomethylpyrimidine from 5-amino-1-(5-phospho-D-ribosyl)imidazole: step 3/3.</text>
</comment>
<name>A0ABN6WZA7_9MICO</name>
<feature type="binding site" evidence="18">
    <location>
        <position position="172"/>
    </location>
    <ligand>
        <name>2-[(2R,5Z)-2-carboxy-4-methylthiazol-5(2H)-ylidene]ethyl phosphate</name>
        <dbReference type="ChEBI" id="CHEBI:62899"/>
    </ligand>
</feature>
<evidence type="ECO:0000256" key="13">
    <source>
        <dbReference type="ARBA" id="ARBA00022977"/>
    </source>
</evidence>
<proteinExistence type="inferred from homology"/>
<accession>A0ABN6WZA7</accession>
<dbReference type="PANTHER" id="PTHR20858:SF17">
    <property type="entry name" value="HYDROXYMETHYLPYRIMIDINE_PHOSPHOMETHYLPYRIMIDINE KINASE THI20-RELATED"/>
    <property type="match status" value="1"/>
</dbReference>
<evidence type="ECO:0000256" key="16">
    <source>
        <dbReference type="ARBA" id="ARBA00047851"/>
    </source>
</evidence>
<dbReference type="CDD" id="cd19365">
    <property type="entry name" value="TenA_C-like"/>
    <property type="match status" value="1"/>
</dbReference>
<feature type="binding site" evidence="18">
    <location>
        <position position="69"/>
    </location>
    <ligand>
        <name>Mg(2+)</name>
        <dbReference type="ChEBI" id="CHEBI:18420"/>
    </ligand>
</feature>
<dbReference type="HAMAP" id="MF_00097">
    <property type="entry name" value="TMP_synthase"/>
    <property type="match status" value="1"/>
</dbReference>
<protein>
    <recommendedName>
        <fullName evidence="18">Thiamine-phosphate synthase</fullName>
        <shortName evidence="18">TP synthase</shortName>
        <shortName evidence="18">TPS</shortName>
        <ecNumber evidence="18">2.5.1.3</ecNumber>
    </recommendedName>
    <alternativeName>
        <fullName evidence="18">Thiamine-phosphate pyrophosphorylase</fullName>
        <shortName evidence="18">TMP pyrophosphorylase</shortName>
        <shortName evidence="18">TMP-PPase</shortName>
    </alternativeName>
</protein>
<feature type="binding site" evidence="18">
    <location>
        <begin position="37"/>
        <end position="41"/>
    </location>
    <ligand>
        <name>4-amino-2-methyl-5-(diphosphooxymethyl)pyrimidine</name>
        <dbReference type="ChEBI" id="CHEBI:57841"/>
    </ligand>
</feature>
<evidence type="ECO:0000256" key="3">
    <source>
        <dbReference type="ARBA" id="ARBA00003814"/>
    </source>
</evidence>
<comment type="catalytic activity">
    <reaction evidence="2">
        <text>4-amino-2-methyl-5-(phosphooxymethyl)pyrimidine + ATP = 4-amino-2-methyl-5-(diphosphooxymethyl)pyrimidine + ADP</text>
        <dbReference type="Rhea" id="RHEA:19893"/>
        <dbReference type="ChEBI" id="CHEBI:30616"/>
        <dbReference type="ChEBI" id="CHEBI:57841"/>
        <dbReference type="ChEBI" id="CHEBI:58354"/>
        <dbReference type="ChEBI" id="CHEBI:456216"/>
        <dbReference type="EC" id="2.7.4.7"/>
    </reaction>
</comment>
<evidence type="ECO:0000256" key="4">
    <source>
        <dbReference type="ARBA" id="ARBA00003848"/>
    </source>
</evidence>
<dbReference type="NCBIfam" id="NF011301">
    <property type="entry name" value="PRK14713.1"/>
    <property type="match status" value="1"/>
</dbReference>
<evidence type="ECO:0000256" key="11">
    <source>
        <dbReference type="ARBA" id="ARBA00022840"/>
    </source>
</evidence>
<dbReference type="CDD" id="cd01169">
    <property type="entry name" value="HMPP_kinase"/>
    <property type="match status" value="1"/>
</dbReference>
<evidence type="ECO:0000256" key="5">
    <source>
        <dbReference type="ARBA" id="ARBA00004769"/>
    </source>
</evidence>
<dbReference type="InterPro" id="IPR004399">
    <property type="entry name" value="HMP/HMP-P_kinase_dom"/>
</dbReference>
<evidence type="ECO:0000256" key="10">
    <source>
        <dbReference type="ARBA" id="ARBA00022777"/>
    </source>
</evidence>
<evidence type="ECO:0000256" key="17">
    <source>
        <dbReference type="ARBA" id="ARBA00047883"/>
    </source>
</evidence>
<dbReference type="InterPro" id="IPR022998">
    <property type="entry name" value="ThiamineP_synth_TenI"/>
</dbReference>
<evidence type="ECO:0000313" key="22">
    <source>
        <dbReference type="EMBL" id="BDZ37813.1"/>
    </source>
</evidence>
<comment type="similarity">
    <text evidence="18">Belongs to the thiamine-phosphate synthase family.</text>
</comment>
<dbReference type="Pfam" id="PF08543">
    <property type="entry name" value="Phos_pyr_kin"/>
    <property type="match status" value="1"/>
</dbReference>
<dbReference type="InterPro" id="IPR036206">
    <property type="entry name" value="ThiamineP_synth_sf"/>
</dbReference>
<dbReference type="SUPFAM" id="SSF48613">
    <property type="entry name" value="Heme oxygenase-like"/>
    <property type="match status" value="1"/>
</dbReference>
<comment type="catalytic activity">
    <reaction evidence="17 18">
        <text>2-[(2R,5Z)-2-carboxy-4-methylthiazol-5(2H)-ylidene]ethyl phosphate + 4-amino-2-methyl-5-(diphosphooxymethyl)pyrimidine + 2 H(+) = thiamine phosphate + CO2 + diphosphate</text>
        <dbReference type="Rhea" id="RHEA:47844"/>
        <dbReference type="ChEBI" id="CHEBI:15378"/>
        <dbReference type="ChEBI" id="CHEBI:16526"/>
        <dbReference type="ChEBI" id="CHEBI:33019"/>
        <dbReference type="ChEBI" id="CHEBI:37575"/>
        <dbReference type="ChEBI" id="CHEBI:57841"/>
        <dbReference type="ChEBI" id="CHEBI:62899"/>
        <dbReference type="EC" id="2.5.1.3"/>
    </reaction>
</comment>
<comment type="function">
    <text evidence="3 18">Condenses 4-methyl-5-(beta-hydroxyethyl)thiazole monophosphate (THZ-P) and 2-methyl-4-amino-5-hydroxymethyl pyrimidine pyrophosphate (HMP-PP) to form thiamine monophosphate (TMP).</text>
</comment>
<dbReference type="Pfam" id="PF02581">
    <property type="entry name" value="TMP-TENI"/>
    <property type="match status" value="1"/>
</dbReference>
<dbReference type="SUPFAM" id="SSF51391">
    <property type="entry name" value="Thiamin phosphate synthase"/>
    <property type="match status" value="1"/>
</dbReference>
<dbReference type="NCBIfam" id="TIGR00097">
    <property type="entry name" value="HMP-P_kinase"/>
    <property type="match status" value="1"/>
</dbReference>
<comment type="catalytic activity">
    <reaction evidence="15 18">
        <text>4-methyl-5-(2-phosphooxyethyl)-thiazole + 4-amino-2-methyl-5-(diphosphooxymethyl)pyrimidine + H(+) = thiamine phosphate + diphosphate</text>
        <dbReference type="Rhea" id="RHEA:22328"/>
        <dbReference type="ChEBI" id="CHEBI:15378"/>
        <dbReference type="ChEBI" id="CHEBI:33019"/>
        <dbReference type="ChEBI" id="CHEBI:37575"/>
        <dbReference type="ChEBI" id="CHEBI:57841"/>
        <dbReference type="ChEBI" id="CHEBI:58296"/>
        <dbReference type="EC" id="2.5.1.3"/>
    </reaction>
</comment>
<dbReference type="EMBL" id="AP027728">
    <property type="protein sequence ID" value="BDZ37813.1"/>
    <property type="molecule type" value="Genomic_DNA"/>
</dbReference>
<dbReference type="NCBIfam" id="TIGR00693">
    <property type="entry name" value="thiE"/>
    <property type="match status" value="1"/>
</dbReference>
<evidence type="ECO:0000256" key="12">
    <source>
        <dbReference type="ARBA" id="ARBA00022842"/>
    </source>
</evidence>
<evidence type="ECO:0000256" key="2">
    <source>
        <dbReference type="ARBA" id="ARBA00000565"/>
    </source>
</evidence>
<evidence type="ECO:0000256" key="7">
    <source>
        <dbReference type="ARBA" id="ARBA00022679"/>
    </source>
</evidence>
<dbReference type="Proteomes" id="UP001321543">
    <property type="component" value="Chromosome"/>
</dbReference>
<evidence type="ECO:0000259" key="20">
    <source>
        <dbReference type="Pfam" id="PF03070"/>
    </source>
</evidence>
<dbReference type="InterPro" id="IPR013785">
    <property type="entry name" value="Aldolase_TIM"/>
</dbReference>
<keyword evidence="12 18" id="KW-0460">Magnesium</keyword>
<keyword evidence="9" id="KW-0547">Nucleotide-binding</keyword>
<dbReference type="InterPro" id="IPR013749">
    <property type="entry name" value="PM/HMP-P_kinase-1"/>
</dbReference>
<organism evidence="22 23">
    <name type="scientific">Microbacterium suwonense</name>
    <dbReference type="NCBI Taxonomy" id="683047"/>
    <lineage>
        <taxon>Bacteria</taxon>
        <taxon>Bacillati</taxon>
        <taxon>Actinomycetota</taxon>
        <taxon>Actinomycetes</taxon>
        <taxon>Micrococcales</taxon>
        <taxon>Microbacteriaceae</taxon>
        <taxon>Microbacterium</taxon>
    </lineage>
</organism>
<feature type="binding site" evidence="18">
    <location>
        <begin position="192"/>
        <end position="193"/>
    </location>
    <ligand>
        <name>2-[(2R,5Z)-2-carboxy-4-methylthiazol-5(2H)-ylidene]ethyl phosphate</name>
        <dbReference type="ChEBI" id="CHEBI:62899"/>
    </ligand>
</feature>
<dbReference type="SUPFAM" id="SSF53613">
    <property type="entry name" value="Ribokinase-like"/>
    <property type="match status" value="1"/>
</dbReference>
<evidence type="ECO:0000259" key="21">
    <source>
        <dbReference type="Pfam" id="PF08543"/>
    </source>
</evidence>
<sequence length="645" mass="66633">MNADLSLYLVTDAALCGDRGVVATVREAVAGGVAIVQLRDKDASDAQTVDLLVELSHAIAGRALLVVNDRLQAAVDARSRGARVDGVHLGQSDASVRAAREALGPDALIGLTANTPAHLDAVRALPPGTVDYVGIGVIRPTSTKPDHPPALGVAGFRTLAALSPVPAVAIGGIGIDDVTALREAGAAGVAVVSALCAVEDPHAAARAFRRAWRGQRPPRVLSIAGSDPSGGAGIQADLKAIAANGGYGMAAITALTAQNTRGVRGVHVPPADFLRAQLDAVADDIEIDAVKIGMLADAEVIRTVGDWLAARRPDTVVLDPVMVSTSGDRLLDSDAEAALLDLASHADLLTPNLDELAVLSGCRVGDWPEALAAAQQVAARTGALVLAKGGHLAGDQTPDALVGADGVIVEHRGARIDTTSTHGTGCSLSSALATLSARGKDWPEAVAGAREWLRESLRAAGTLDVGRGNGPVSHLAGLWQRGALETRPSPDDVRDAWWVSIAEVRADIDALPFIRALADGTLGRDRFLGYLAQDALYLREYARVLAEAARLAPSTQEQAFWAQSAQGAIAGELELHASWLTPDTGTSATTFSAEPSAVNTAYLDHLRAAAFSGDHAVLIAAALPCFWLYTDLGVRLHAGSSGSMR</sequence>
<feature type="domain" description="Thiamine phosphate synthase/TenI" evidence="19">
    <location>
        <begin position="7"/>
        <end position="195"/>
    </location>
</feature>
<dbReference type="Gene3D" id="3.20.20.70">
    <property type="entry name" value="Aldolase class I"/>
    <property type="match status" value="1"/>
</dbReference>
<comment type="catalytic activity">
    <reaction evidence="16 18">
        <text>2-(2-carboxy-4-methylthiazol-5-yl)ethyl phosphate + 4-amino-2-methyl-5-(diphosphooxymethyl)pyrimidine + 2 H(+) = thiamine phosphate + CO2 + diphosphate</text>
        <dbReference type="Rhea" id="RHEA:47848"/>
        <dbReference type="ChEBI" id="CHEBI:15378"/>
        <dbReference type="ChEBI" id="CHEBI:16526"/>
        <dbReference type="ChEBI" id="CHEBI:33019"/>
        <dbReference type="ChEBI" id="CHEBI:37575"/>
        <dbReference type="ChEBI" id="CHEBI:57841"/>
        <dbReference type="ChEBI" id="CHEBI:62890"/>
        <dbReference type="EC" id="2.5.1.3"/>
    </reaction>
</comment>
<keyword evidence="7 18" id="KW-0808">Transferase</keyword>
<comment type="catalytic activity">
    <reaction evidence="1">
        <text>4-amino-5-hydroxymethyl-2-methylpyrimidine + ATP = 4-amino-2-methyl-5-(phosphooxymethyl)pyrimidine + ADP + H(+)</text>
        <dbReference type="Rhea" id="RHEA:23096"/>
        <dbReference type="ChEBI" id="CHEBI:15378"/>
        <dbReference type="ChEBI" id="CHEBI:16892"/>
        <dbReference type="ChEBI" id="CHEBI:30616"/>
        <dbReference type="ChEBI" id="CHEBI:58354"/>
        <dbReference type="ChEBI" id="CHEBI:456216"/>
        <dbReference type="EC" id="2.7.1.49"/>
    </reaction>
</comment>
<dbReference type="InterPro" id="IPR034291">
    <property type="entry name" value="TMP_synthase"/>
</dbReference>
<dbReference type="InterPro" id="IPR029056">
    <property type="entry name" value="Ribokinase-like"/>
</dbReference>
<keyword evidence="10" id="KW-0418">Kinase</keyword>
<feature type="binding site" evidence="18">
    <location>
        <position position="112"/>
    </location>
    <ligand>
        <name>4-amino-2-methyl-5-(diphosphooxymethyl)pyrimidine</name>
        <dbReference type="ChEBI" id="CHEBI:57841"/>
    </ligand>
</feature>
<evidence type="ECO:0000256" key="14">
    <source>
        <dbReference type="ARBA" id="ARBA00023268"/>
    </source>
</evidence>
<evidence type="ECO:0000256" key="6">
    <source>
        <dbReference type="ARBA" id="ARBA00005165"/>
    </source>
</evidence>
<dbReference type="Pfam" id="PF03070">
    <property type="entry name" value="TENA_THI-4"/>
    <property type="match status" value="1"/>
</dbReference>
<dbReference type="EC" id="2.5.1.3" evidence="18"/>
<dbReference type="InterPro" id="IPR004305">
    <property type="entry name" value="Thiaminase-2/PQQC"/>
</dbReference>
<feature type="binding site" evidence="18">
    <location>
        <begin position="141"/>
        <end position="143"/>
    </location>
    <ligand>
        <name>2-[(2R,5Z)-2-carboxy-4-methylthiazol-5(2H)-ylidene]ethyl phosphate</name>
        <dbReference type="ChEBI" id="CHEBI:62899"/>
    </ligand>
</feature>
<feature type="binding site" evidence="18">
    <location>
        <position position="93"/>
    </location>
    <ligand>
        <name>Mg(2+)</name>
        <dbReference type="ChEBI" id="CHEBI:18420"/>
    </ligand>
</feature>
<gene>
    <name evidence="22" type="primary">theD</name>
    <name evidence="18" type="synonym">thiE</name>
    <name evidence="22" type="ORF">GCM10025863_04270</name>
</gene>
<comment type="cofactor">
    <cofactor evidence="18">
        <name>Mg(2+)</name>
        <dbReference type="ChEBI" id="CHEBI:18420"/>
    </cofactor>
    <text evidence="18">Binds 1 Mg(2+) ion per subunit.</text>
</comment>
<dbReference type="Gene3D" id="3.40.1190.20">
    <property type="match status" value="1"/>
</dbReference>
<dbReference type="RefSeq" id="WP_286301648.1">
    <property type="nucleotide sequence ID" value="NZ_AP027728.1"/>
</dbReference>
<keyword evidence="13 18" id="KW-0784">Thiamine biosynthesis</keyword>
<evidence type="ECO:0000256" key="8">
    <source>
        <dbReference type="ARBA" id="ARBA00022723"/>
    </source>
</evidence>
<keyword evidence="8 18" id="KW-0479">Metal-binding</keyword>
<feature type="binding site" evidence="18">
    <location>
        <position position="144"/>
    </location>
    <ligand>
        <name>4-amino-2-methyl-5-(diphosphooxymethyl)pyrimidine</name>
        <dbReference type="ChEBI" id="CHEBI:57841"/>
    </ligand>
</feature>
<keyword evidence="23" id="KW-1185">Reference proteome</keyword>
<dbReference type="InterPro" id="IPR016084">
    <property type="entry name" value="Haem_Oase-like_multi-hlx"/>
</dbReference>
<keyword evidence="14" id="KW-0511">Multifunctional enzyme</keyword>
<evidence type="ECO:0000313" key="23">
    <source>
        <dbReference type="Proteomes" id="UP001321543"/>
    </source>
</evidence>
<dbReference type="PANTHER" id="PTHR20858">
    <property type="entry name" value="PHOSPHOMETHYLPYRIMIDINE KINASE"/>
    <property type="match status" value="1"/>
</dbReference>
<evidence type="ECO:0000259" key="19">
    <source>
        <dbReference type="Pfam" id="PF02581"/>
    </source>
</evidence>
<evidence type="ECO:0000256" key="1">
    <source>
        <dbReference type="ARBA" id="ARBA00000151"/>
    </source>
</evidence>
<comment type="pathway">
    <text evidence="6 18">Cofactor biosynthesis; thiamine diphosphate biosynthesis; thiamine phosphate from 4-amino-2-methyl-5-diphosphomethylpyrimidine and 4-methyl-5-(2-phosphoethyl)-thiazole: step 1/1.</text>
</comment>
<comment type="function">
    <text evidence="4">Catalyzes the phosphorylation of hydroxymethylpyrimidine phosphate (HMP-P) to HMP-PP, and of HMP to HMP-P.</text>
</comment>
<evidence type="ECO:0000256" key="15">
    <source>
        <dbReference type="ARBA" id="ARBA00047334"/>
    </source>
</evidence>
<feature type="domain" description="Thiaminase-2/PQQC" evidence="20">
    <location>
        <begin position="512"/>
        <end position="635"/>
    </location>
</feature>
<feature type="binding site" evidence="18">
    <location>
        <position position="68"/>
    </location>
    <ligand>
        <name>4-amino-2-methyl-5-(diphosphooxymethyl)pyrimidine</name>
        <dbReference type="ChEBI" id="CHEBI:57841"/>
    </ligand>
</feature>